<sequence>MTGDCELPTLPSAFTPMTSFWLVLLTNVELERGIGLLPSGAAVLKSESRQFSKYFWPNRM</sequence>
<organism evidence="1 2">
    <name type="scientific">Rubripirellula tenax</name>
    <dbReference type="NCBI Taxonomy" id="2528015"/>
    <lineage>
        <taxon>Bacteria</taxon>
        <taxon>Pseudomonadati</taxon>
        <taxon>Planctomycetota</taxon>
        <taxon>Planctomycetia</taxon>
        <taxon>Pirellulales</taxon>
        <taxon>Pirellulaceae</taxon>
        <taxon>Rubripirellula</taxon>
    </lineage>
</organism>
<reference evidence="1 2" key="1">
    <citation type="submission" date="2019-02" db="EMBL/GenBank/DDBJ databases">
        <title>Deep-cultivation of Planctomycetes and their phenomic and genomic characterization uncovers novel biology.</title>
        <authorList>
            <person name="Wiegand S."/>
            <person name="Jogler M."/>
            <person name="Boedeker C."/>
            <person name="Pinto D."/>
            <person name="Vollmers J."/>
            <person name="Rivas-Marin E."/>
            <person name="Kohn T."/>
            <person name="Peeters S.H."/>
            <person name="Heuer A."/>
            <person name="Rast P."/>
            <person name="Oberbeckmann S."/>
            <person name="Bunk B."/>
            <person name="Jeske O."/>
            <person name="Meyerdierks A."/>
            <person name="Storesund J.E."/>
            <person name="Kallscheuer N."/>
            <person name="Luecker S."/>
            <person name="Lage O.M."/>
            <person name="Pohl T."/>
            <person name="Merkel B.J."/>
            <person name="Hornburger P."/>
            <person name="Mueller R.-W."/>
            <person name="Bruemmer F."/>
            <person name="Labrenz M."/>
            <person name="Spormann A.M."/>
            <person name="Op Den Camp H."/>
            <person name="Overmann J."/>
            <person name="Amann R."/>
            <person name="Jetten M.S.M."/>
            <person name="Mascher T."/>
            <person name="Medema M.H."/>
            <person name="Devos D.P."/>
            <person name="Kaster A.-K."/>
            <person name="Ovreas L."/>
            <person name="Rohde M."/>
            <person name="Galperin M.Y."/>
            <person name="Jogler C."/>
        </authorList>
    </citation>
    <scope>NUCLEOTIDE SEQUENCE [LARGE SCALE GENOMIC DNA]</scope>
    <source>
        <strain evidence="1 2">Poly51</strain>
    </source>
</reference>
<evidence type="ECO:0000313" key="1">
    <source>
        <dbReference type="EMBL" id="TWU51087.1"/>
    </source>
</evidence>
<name>A0A5C6ESJ9_9BACT</name>
<protein>
    <submittedName>
        <fullName evidence="1">Uncharacterized protein</fullName>
    </submittedName>
</protein>
<dbReference type="AlphaFoldDB" id="A0A5C6ESJ9"/>
<comment type="caution">
    <text evidence="1">The sequence shown here is derived from an EMBL/GenBank/DDBJ whole genome shotgun (WGS) entry which is preliminary data.</text>
</comment>
<evidence type="ECO:0000313" key="2">
    <source>
        <dbReference type="Proteomes" id="UP000318288"/>
    </source>
</evidence>
<proteinExistence type="predicted"/>
<dbReference type="Proteomes" id="UP000318288">
    <property type="component" value="Unassembled WGS sequence"/>
</dbReference>
<keyword evidence="2" id="KW-1185">Reference proteome</keyword>
<gene>
    <name evidence="1" type="ORF">Poly51_43810</name>
</gene>
<dbReference type="EMBL" id="SJPW01000005">
    <property type="protein sequence ID" value="TWU51087.1"/>
    <property type="molecule type" value="Genomic_DNA"/>
</dbReference>
<accession>A0A5C6ESJ9</accession>